<name>A0A0D3KU08_EMIH1</name>
<dbReference type="AlphaFoldDB" id="A0A0D3KU08"/>
<accession>A0A0D3KU08</accession>
<evidence type="ECO:0000313" key="3">
    <source>
        <dbReference type="Proteomes" id="UP000013827"/>
    </source>
</evidence>
<dbReference type="KEGG" id="ehx:EMIHUDRAFT_361400"/>
<organism evidence="2 3">
    <name type="scientific">Emiliania huxleyi (strain CCMP1516)</name>
    <dbReference type="NCBI Taxonomy" id="280463"/>
    <lineage>
        <taxon>Eukaryota</taxon>
        <taxon>Haptista</taxon>
        <taxon>Haptophyta</taxon>
        <taxon>Prymnesiophyceae</taxon>
        <taxon>Isochrysidales</taxon>
        <taxon>Noelaerhabdaceae</taxon>
        <taxon>Emiliania</taxon>
    </lineage>
</organism>
<protein>
    <submittedName>
        <fullName evidence="2">Uncharacterized protein</fullName>
    </submittedName>
</protein>
<reference evidence="3" key="1">
    <citation type="journal article" date="2013" name="Nature">
        <title>Pan genome of the phytoplankton Emiliania underpins its global distribution.</title>
        <authorList>
            <person name="Read B.A."/>
            <person name="Kegel J."/>
            <person name="Klute M.J."/>
            <person name="Kuo A."/>
            <person name="Lefebvre S.C."/>
            <person name="Maumus F."/>
            <person name="Mayer C."/>
            <person name="Miller J."/>
            <person name="Monier A."/>
            <person name="Salamov A."/>
            <person name="Young J."/>
            <person name="Aguilar M."/>
            <person name="Claverie J.M."/>
            <person name="Frickenhaus S."/>
            <person name="Gonzalez K."/>
            <person name="Herman E.K."/>
            <person name="Lin Y.C."/>
            <person name="Napier J."/>
            <person name="Ogata H."/>
            <person name="Sarno A.F."/>
            <person name="Shmutz J."/>
            <person name="Schroeder D."/>
            <person name="de Vargas C."/>
            <person name="Verret F."/>
            <person name="von Dassow P."/>
            <person name="Valentin K."/>
            <person name="Van de Peer Y."/>
            <person name="Wheeler G."/>
            <person name="Dacks J.B."/>
            <person name="Delwiche C.F."/>
            <person name="Dyhrman S.T."/>
            <person name="Glockner G."/>
            <person name="John U."/>
            <person name="Richards T."/>
            <person name="Worden A.Z."/>
            <person name="Zhang X."/>
            <person name="Grigoriev I.V."/>
            <person name="Allen A.E."/>
            <person name="Bidle K."/>
            <person name="Borodovsky M."/>
            <person name="Bowler C."/>
            <person name="Brownlee C."/>
            <person name="Cock J.M."/>
            <person name="Elias M."/>
            <person name="Gladyshev V.N."/>
            <person name="Groth M."/>
            <person name="Guda C."/>
            <person name="Hadaegh A."/>
            <person name="Iglesias-Rodriguez M.D."/>
            <person name="Jenkins J."/>
            <person name="Jones B.M."/>
            <person name="Lawson T."/>
            <person name="Leese F."/>
            <person name="Lindquist E."/>
            <person name="Lobanov A."/>
            <person name="Lomsadze A."/>
            <person name="Malik S.B."/>
            <person name="Marsh M.E."/>
            <person name="Mackinder L."/>
            <person name="Mock T."/>
            <person name="Mueller-Roeber B."/>
            <person name="Pagarete A."/>
            <person name="Parker M."/>
            <person name="Probert I."/>
            <person name="Quesneville H."/>
            <person name="Raines C."/>
            <person name="Rensing S.A."/>
            <person name="Riano-Pachon D.M."/>
            <person name="Richier S."/>
            <person name="Rokitta S."/>
            <person name="Shiraiwa Y."/>
            <person name="Soanes D.M."/>
            <person name="van der Giezen M."/>
            <person name="Wahlund T.M."/>
            <person name="Williams B."/>
            <person name="Wilson W."/>
            <person name="Wolfe G."/>
            <person name="Wurch L.L."/>
        </authorList>
    </citation>
    <scope>NUCLEOTIDE SEQUENCE</scope>
</reference>
<dbReference type="EnsemblProtists" id="EOD39243">
    <property type="protein sequence ID" value="EOD39243"/>
    <property type="gene ID" value="EMIHUDRAFT_361400"/>
</dbReference>
<reference evidence="2" key="2">
    <citation type="submission" date="2024-10" db="UniProtKB">
        <authorList>
            <consortium name="EnsemblProtists"/>
        </authorList>
    </citation>
    <scope>IDENTIFICATION</scope>
</reference>
<sequence length="58" mass="6133">MAASPLRTRRRSAAAPKRPPKAERSLAPQADPPDPLKIPSHDLLGVTVRAARGGRGRG</sequence>
<proteinExistence type="predicted"/>
<dbReference type="PaxDb" id="2903-EOD39243"/>
<dbReference type="RefSeq" id="XP_005791672.1">
    <property type="nucleotide sequence ID" value="XM_005791615.1"/>
</dbReference>
<dbReference type="GeneID" id="17284513"/>
<dbReference type="Proteomes" id="UP000013827">
    <property type="component" value="Unassembled WGS sequence"/>
</dbReference>
<evidence type="ECO:0000256" key="1">
    <source>
        <dbReference type="SAM" id="MobiDB-lite"/>
    </source>
</evidence>
<evidence type="ECO:0000313" key="2">
    <source>
        <dbReference type="EnsemblProtists" id="EOD39243"/>
    </source>
</evidence>
<keyword evidence="3" id="KW-1185">Reference proteome</keyword>
<dbReference type="HOGENOM" id="CLU_2983095_0_0_1"/>
<feature type="region of interest" description="Disordered" evidence="1">
    <location>
        <begin position="1"/>
        <end position="42"/>
    </location>
</feature>